<sequence length="223" mass="24666">MNRRREVLSGTVVLSISSIAGCLDSLSKDDPENSNNQNTEPNSPSAPSTSSSDNDNSDSDTNSNNNGETNEDGQAENSGIEDRQTRQEIADIYDDGIRDLNSGVDDRNSGVSAYNNENFSVALSHYESAEESYRSARDHFTDAIDLTYEIEHSNAREECEKAAEYALLWRDAMQESQLGVEAAQAEEFDRANERADSVRELEREANRINIQTADTIATILNID</sequence>
<name>A0A8A2U6W4_9EURY</name>
<organism evidence="2 3">
    <name type="scientific">Natrinema longum</name>
    <dbReference type="NCBI Taxonomy" id="370324"/>
    <lineage>
        <taxon>Archaea</taxon>
        <taxon>Methanobacteriati</taxon>
        <taxon>Methanobacteriota</taxon>
        <taxon>Stenosarchaea group</taxon>
        <taxon>Halobacteria</taxon>
        <taxon>Halobacteriales</taxon>
        <taxon>Natrialbaceae</taxon>
        <taxon>Natrinema</taxon>
    </lineage>
</organism>
<dbReference type="KEGG" id="hlo:J0X27_12785"/>
<dbReference type="EMBL" id="CP071463">
    <property type="protein sequence ID" value="QSW84323.1"/>
    <property type="molecule type" value="Genomic_DNA"/>
</dbReference>
<protein>
    <submittedName>
        <fullName evidence="2">Uncharacterized protein</fullName>
    </submittedName>
</protein>
<dbReference type="PROSITE" id="PS51257">
    <property type="entry name" value="PROKAR_LIPOPROTEIN"/>
    <property type="match status" value="1"/>
</dbReference>
<evidence type="ECO:0000313" key="2">
    <source>
        <dbReference type="EMBL" id="QSW84323.1"/>
    </source>
</evidence>
<gene>
    <name evidence="2" type="ORF">J0X27_12785</name>
</gene>
<evidence type="ECO:0000256" key="1">
    <source>
        <dbReference type="SAM" id="MobiDB-lite"/>
    </source>
</evidence>
<dbReference type="GeneID" id="63184635"/>
<dbReference type="Proteomes" id="UP000663191">
    <property type="component" value="Chromosome"/>
</dbReference>
<proteinExistence type="predicted"/>
<feature type="compositionally biased region" description="Low complexity" evidence="1">
    <location>
        <begin position="38"/>
        <end position="68"/>
    </location>
</feature>
<accession>A0A8A2U6W4</accession>
<evidence type="ECO:0000313" key="3">
    <source>
        <dbReference type="Proteomes" id="UP000663191"/>
    </source>
</evidence>
<feature type="region of interest" description="Disordered" evidence="1">
    <location>
        <begin position="23"/>
        <end position="84"/>
    </location>
</feature>
<reference evidence="2 3" key="1">
    <citation type="journal article" date="2006" name="Int. J. Syst. Evol. Microbiol.">
        <title>Haloterrigena longa sp. nov. and Haloterrigena limicola sp. nov., extremely halophilic archaea isolated from a salt lake.</title>
        <authorList>
            <person name="Cui H.L."/>
            <person name="Tohty D."/>
            <person name="Zhou P.J."/>
            <person name="Liu S.J."/>
        </authorList>
    </citation>
    <scope>NUCLEOTIDE SEQUENCE [LARGE SCALE GENOMIC DNA]</scope>
    <source>
        <strain evidence="2 3">ABH32</strain>
    </source>
</reference>
<dbReference type="RefSeq" id="WP_207269563.1">
    <property type="nucleotide sequence ID" value="NZ_CP071463.1"/>
</dbReference>
<keyword evidence="3" id="KW-1185">Reference proteome</keyword>
<dbReference type="AlphaFoldDB" id="A0A8A2U6W4"/>